<dbReference type="PRINTS" id="PR01415">
    <property type="entry name" value="ANKYRIN"/>
</dbReference>
<dbReference type="InterPro" id="IPR036628">
    <property type="entry name" value="Clp_N_dom_sf"/>
</dbReference>
<name>A0A812SIN8_9DINO</name>
<dbReference type="SMART" id="SM00248">
    <property type="entry name" value="ANK"/>
    <property type="match status" value="6"/>
</dbReference>
<dbReference type="Gene3D" id="1.10.1780.10">
    <property type="entry name" value="Clp, N-terminal domain"/>
    <property type="match status" value="1"/>
</dbReference>
<feature type="domain" description="Clp R" evidence="5">
    <location>
        <begin position="541"/>
        <end position="678"/>
    </location>
</feature>
<keyword evidence="2 3" id="KW-0040">ANK repeat</keyword>
<dbReference type="PROSITE" id="PS50088">
    <property type="entry name" value="ANK_REPEAT"/>
    <property type="match status" value="4"/>
</dbReference>
<dbReference type="Pfam" id="PF12796">
    <property type="entry name" value="Ank_2"/>
    <property type="match status" value="3"/>
</dbReference>
<dbReference type="Proteomes" id="UP000604046">
    <property type="component" value="Unassembled WGS sequence"/>
</dbReference>
<feature type="repeat" description="ANK" evidence="3">
    <location>
        <begin position="212"/>
        <end position="244"/>
    </location>
</feature>
<dbReference type="SUPFAM" id="SSF48403">
    <property type="entry name" value="Ankyrin repeat"/>
    <property type="match status" value="1"/>
</dbReference>
<dbReference type="InterPro" id="IPR004176">
    <property type="entry name" value="Clp_R_N"/>
</dbReference>
<evidence type="ECO:0000259" key="5">
    <source>
        <dbReference type="Pfam" id="PF02861"/>
    </source>
</evidence>
<evidence type="ECO:0000313" key="7">
    <source>
        <dbReference type="Proteomes" id="UP000604046"/>
    </source>
</evidence>
<reference evidence="6" key="1">
    <citation type="submission" date="2021-02" db="EMBL/GenBank/DDBJ databases">
        <authorList>
            <person name="Dougan E. K."/>
            <person name="Rhodes N."/>
            <person name="Thang M."/>
            <person name="Chan C."/>
        </authorList>
    </citation>
    <scope>NUCLEOTIDE SEQUENCE</scope>
</reference>
<feature type="repeat" description="ANK" evidence="3">
    <location>
        <begin position="144"/>
        <end position="176"/>
    </location>
</feature>
<feature type="repeat" description="ANK" evidence="3">
    <location>
        <begin position="178"/>
        <end position="210"/>
    </location>
</feature>
<dbReference type="Pfam" id="PF02861">
    <property type="entry name" value="Clp_N"/>
    <property type="match status" value="1"/>
</dbReference>
<dbReference type="PROSITE" id="PS50297">
    <property type="entry name" value="ANK_REP_REGION"/>
    <property type="match status" value="4"/>
</dbReference>
<feature type="repeat" description="ANK" evidence="3">
    <location>
        <begin position="386"/>
        <end position="418"/>
    </location>
</feature>
<dbReference type="InterPro" id="IPR036770">
    <property type="entry name" value="Ankyrin_rpt-contain_sf"/>
</dbReference>
<evidence type="ECO:0000256" key="1">
    <source>
        <dbReference type="ARBA" id="ARBA00022737"/>
    </source>
</evidence>
<proteinExistence type="predicted"/>
<evidence type="ECO:0000313" key="6">
    <source>
        <dbReference type="EMBL" id="CAE7481436.1"/>
    </source>
</evidence>
<comment type="caution">
    <text evidence="6">The sequence shown here is derived from an EMBL/GenBank/DDBJ whole genome shotgun (WGS) entry which is preliminary data.</text>
</comment>
<evidence type="ECO:0000256" key="2">
    <source>
        <dbReference type="ARBA" id="ARBA00023043"/>
    </source>
</evidence>
<feature type="region of interest" description="Disordered" evidence="4">
    <location>
        <begin position="722"/>
        <end position="750"/>
    </location>
</feature>
<dbReference type="OrthoDB" id="422190at2759"/>
<evidence type="ECO:0000256" key="4">
    <source>
        <dbReference type="SAM" id="MobiDB-lite"/>
    </source>
</evidence>
<dbReference type="EMBL" id="CAJNDS010002452">
    <property type="protein sequence ID" value="CAE7481436.1"/>
    <property type="molecule type" value="Genomic_DNA"/>
</dbReference>
<dbReference type="InterPro" id="IPR002110">
    <property type="entry name" value="Ankyrin_rpt"/>
</dbReference>
<keyword evidence="1" id="KW-0677">Repeat</keyword>
<keyword evidence="7" id="KW-1185">Reference proteome</keyword>
<dbReference type="PANTHER" id="PTHR24198:SF165">
    <property type="entry name" value="ANKYRIN REPEAT-CONTAINING PROTEIN-RELATED"/>
    <property type="match status" value="1"/>
</dbReference>
<dbReference type="AlphaFoldDB" id="A0A812SIN8"/>
<protein>
    <submittedName>
        <fullName evidence="6">Ank2 protein</fullName>
    </submittedName>
</protein>
<accession>A0A812SIN8</accession>
<dbReference type="SUPFAM" id="SSF81923">
    <property type="entry name" value="Double Clp-N motif"/>
    <property type="match status" value="1"/>
</dbReference>
<organism evidence="6 7">
    <name type="scientific">Symbiodinium natans</name>
    <dbReference type="NCBI Taxonomy" id="878477"/>
    <lineage>
        <taxon>Eukaryota</taxon>
        <taxon>Sar</taxon>
        <taxon>Alveolata</taxon>
        <taxon>Dinophyceae</taxon>
        <taxon>Suessiales</taxon>
        <taxon>Symbiodiniaceae</taxon>
        <taxon>Symbiodinium</taxon>
    </lineage>
</organism>
<gene>
    <name evidence="6" type="primary">Ank2</name>
    <name evidence="6" type="ORF">SNAT2548_LOCUS27028</name>
</gene>
<dbReference type="Gene3D" id="1.25.40.20">
    <property type="entry name" value="Ankyrin repeat-containing domain"/>
    <property type="match status" value="3"/>
</dbReference>
<sequence length="790" mass="85237">MLRVNSAVSGEELAALSTEEASGKCVKFLKALLAKQVGVPRFRQRWFSEDGSELRDDAIMTPCTCCAQIVNLECWPPADGQIQVLSAACEENRPEEVEVLLQQPLHPDVLNEAEVLQDAAMAGNWECVSLLLEANAAPDGRHPPFYTPLHLGARSGHIEIVRLLLDSRAAVGKLNRECGMTALHEAAGNGHCEVVQALLEARADKDSVTLDRGETACHLAAAGGHSEVVRLFLVAGIDVNVLQDDDVVAAWLDPRYHHSYQHLELLHRLVDLGASIGKAHNDEIVSVYLDLAVGSGHLQDLRLLLQAGVGAEASESENLALPMAQRVASEHGFLEVAQVLAQEGSEIGNIEVDETMLLHLTSTDDRADSVQLRLRPLSQKDTSRTHGTTCLHRAAEEGYLEVLRLLLEARANQDMLTMNQETPLQLATRKGHGQVAQALLRREMQQARLTSPRVSLQVSLSLVSLLAAAAYPKMMHVPFCSHVVARDWRPPASAQCKRRPLDWGARIDSLPARWTLASCAVLAFSCTGLKRSARRAGKERFGPAVKESLENAFQVAHQLGHLGTGAAVGTDHLLVGMAATQQSAASRALRAVGVTAEGLQEKLADLKPPASELSHDPPNALQALTPPLEAEALFYLRRASGMLRWLPTEPGMDRMLGTEHIMLGFLSNGSHAAGKLLLAFDGEGFDRTVVKYDSGAGGAASNPRRAALRKALMEIVNEGRGDAVAAEPAHTERPQAASPSGGSEGRPIDRFAPDLTALAKDGQLDPFTGREPLLSRVERALGRLLDTTSF</sequence>
<dbReference type="PANTHER" id="PTHR24198">
    <property type="entry name" value="ANKYRIN REPEAT AND PROTEIN KINASE DOMAIN-CONTAINING PROTEIN"/>
    <property type="match status" value="1"/>
</dbReference>
<evidence type="ECO:0000256" key="3">
    <source>
        <dbReference type="PROSITE-ProRule" id="PRU00023"/>
    </source>
</evidence>